<dbReference type="Gene3D" id="3.30.40.10">
    <property type="entry name" value="Zinc/RING finger domain, C3HC4 (zinc finger)"/>
    <property type="match status" value="1"/>
</dbReference>
<sequence length="358" mass="41842">MKKHCYDVNILSFGNIQDDSERYKEMVEWVNSYREINLKSSLRQQKPKALCPICNSYLNLSDTYCVGDCCHRICYDCIKKHVQQEINSSNEYIICPCDQCECKLDNANRLFKDKIISSELKERYEKKMNDAYLKKNNYSPCPLCNGLLPPYDGPNKRHCKHCNDDYCYNCHEKWHEGFTCQQFANYKKMSPLLKELFVEGLKFIKNENDMALSNCIIQFNSMILNNCMSFQRFINSFKDIPCNHASDGFFAWHGSSEIGVKGICQEGFDPKRRSGQTYGIGEYFGVTAKDSGNYLKENSNHMILTFISSKQFNTVHNNFCYVINNPLDWSYSYCLPLFIVSYRNHSEVDYVSKENYQN</sequence>
<dbReference type="SUPFAM" id="SSF56399">
    <property type="entry name" value="ADP-ribosylation"/>
    <property type="match status" value="1"/>
</dbReference>
<evidence type="ECO:0000256" key="2">
    <source>
        <dbReference type="ARBA" id="ARBA00012251"/>
    </source>
</evidence>
<dbReference type="PROSITE" id="PS51873">
    <property type="entry name" value="TRIAD"/>
    <property type="match status" value="1"/>
</dbReference>
<dbReference type="GO" id="GO:0003950">
    <property type="term" value="F:NAD+ poly-ADP-ribosyltransferase activity"/>
    <property type="evidence" value="ECO:0007669"/>
    <property type="project" value="InterPro"/>
</dbReference>
<dbReference type="InterPro" id="IPR002867">
    <property type="entry name" value="IBR_dom"/>
</dbReference>
<evidence type="ECO:0000256" key="6">
    <source>
        <dbReference type="ARBA" id="ARBA00022771"/>
    </source>
</evidence>
<evidence type="ECO:0000256" key="3">
    <source>
        <dbReference type="ARBA" id="ARBA00022679"/>
    </source>
</evidence>
<dbReference type="GO" id="GO:0016567">
    <property type="term" value="P:protein ubiquitination"/>
    <property type="evidence" value="ECO:0007669"/>
    <property type="project" value="InterPro"/>
</dbReference>
<dbReference type="InterPro" id="IPR044066">
    <property type="entry name" value="TRIAD_supradom"/>
</dbReference>
<dbReference type="VEuPathDB" id="AmoebaDB:EHI_091050"/>
<keyword evidence="6 9" id="KW-0863">Zinc-finger</keyword>
<dbReference type="EC" id="2.3.2.31" evidence="2"/>
<evidence type="ECO:0000256" key="9">
    <source>
        <dbReference type="PROSITE-ProRule" id="PRU00175"/>
    </source>
</evidence>
<dbReference type="SMART" id="SM00647">
    <property type="entry name" value="IBR"/>
    <property type="match status" value="1"/>
</dbReference>
<dbReference type="Proteomes" id="UP000078387">
    <property type="component" value="Unassembled WGS sequence"/>
</dbReference>
<evidence type="ECO:0000256" key="4">
    <source>
        <dbReference type="ARBA" id="ARBA00022723"/>
    </source>
</evidence>
<keyword evidence="7" id="KW-0833">Ubl conjugation pathway</keyword>
<dbReference type="Pfam" id="PF01485">
    <property type="entry name" value="IBR"/>
    <property type="match status" value="1"/>
</dbReference>
<dbReference type="SUPFAM" id="SSF57850">
    <property type="entry name" value="RING/U-box"/>
    <property type="match status" value="2"/>
</dbReference>
<dbReference type="InterPro" id="IPR013083">
    <property type="entry name" value="Znf_RING/FYVE/PHD"/>
</dbReference>
<evidence type="ECO:0000259" key="10">
    <source>
        <dbReference type="PROSITE" id="PS50089"/>
    </source>
</evidence>
<dbReference type="OMA" id="EYINCPC"/>
<name>A0A5K1V0L5_ENTHI</name>
<evidence type="ECO:0000259" key="11">
    <source>
        <dbReference type="PROSITE" id="PS51873"/>
    </source>
</evidence>
<dbReference type="PROSITE" id="PS50089">
    <property type="entry name" value="ZF_RING_2"/>
    <property type="match status" value="1"/>
</dbReference>
<dbReference type="GO" id="GO:0061630">
    <property type="term" value="F:ubiquitin protein ligase activity"/>
    <property type="evidence" value="ECO:0007669"/>
    <property type="project" value="UniProtKB-EC"/>
</dbReference>
<dbReference type="VEuPathDB" id="AmoebaDB:EHI8A_039060"/>
<dbReference type="VEuPathDB" id="AmoebaDB:EHI5A_067930"/>
<dbReference type="Gene3D" id="3.90.228.10">
    <property type="match status" value="1"/>
</dbReference>
<reference evidence="12 13" key="1">
    <citation type="submission" date="2016-05" db="EMBL/GenBank/DDBJ databases">
        <title>First whole genome sequencing of Entamoeba histolytica HM1:IMSS-clone-6.</title>
        <authorList>
            <person name="Mukherjee Avik.K."/>
            <person name="Izumyama S."/>
            <person name="Nakada-Tsukui K."/>
            <person name="Nozaki T."/>
        </authorList>
    </citation>
    <scope>NUCLEOTIDE SEQUENCE [LARGE SCALE GENOMIC DNA]</scope>
    <source>
        <strain evidence="12 13">HM1:IMSS clone 6</strain>
    </source>
</reference>
<evidence type="ECO:0000256" key="7">
    <source>
        <dbReference type="ARBA" id="ARBA00022786"/>
    </source>
</evidence>
<dbReference type="InterPro" id="IPR017907">
    <property type="entry name" value="Znf_RING_CS"/>
</dbReference>
<dbReference type="EMBL" id="BDEQ01000001">
    <property type="protein sequence ID" value="GAT97566.1"/>
    <property type="molecule type" value="Genomic_DNA"/>
</dbReference>
<accession>A0A5K1V0L5</accession>
<dbReference type="PROSITE" id="PS00518">
    <property type="entry name" value="ZF_RING_1"/>
    <property type="match status" value="1"/>
</dbReference>
<evidence type="ECO:0000256" key="1">
    <source>
        <dbReference type="ARBA" id="ARBA00001798"/>
    </source>
</evidence>
<keyword evidence="3" id="KW-0808">Transferase</keyword>
<dbReference type="InterPro" id="IPR031127">
    <property type="entry name" value="E3_UB_ligase_RBR"/>
</dbReference>
<comment type="catalytic activity">
    <reaction evidence="1">
        <text>[E2 ubiquitin-conjugating enzyme]-S-ubiquitinyl-L-cysteine + [acceptor protein]-L-lysine = [E2 ubiquitin-conjugating enzyme]-L-cysteine + [acceptor protein]-N(6)-ubiquitinyl-L-lysine.</text>
        <dbReference type="EC" id="2.3.2.31"/>
    </reaction>
</comment>
<feature type="domain" description="RING-type" evidence="11">
    <location>
        <begin position="47"/>
        <end position="268"/>
    </location>
</feature>
<dbReference type="InterPro" id="IPR001841">
    <property type="entry name" value="Znf_RING"/>
</dbReference>
<organism evidence="12 13">
    <name type="scientific">Entamoeba histolytica</name>
    <dbReference type="NCBI Taxonomy" id="5759"/>
    <lineage>
        <taxon>Eukaryota</taxon>
        <taxon>Amoebozoa</taxon>
        <taxon>Evosea</taxon>
        <taxon>Archamoebae</taxon>
        <taxon>Mastigamoebida</taxon>
        <taxon>Entamoebidae</taxon>
        <taxon>Entamoeba</taxon>
    </lineage>
</organism>
<feature type="domain" description="RING-type" evidence="10">
    <location>
        <begin position="51"/>
        <end position="99"/>
    </location>
</feature>
<dbReference type="VEuPathDB" id="AmoebaDB:EHI7A_039950"/>
<dbReference type="PANTHER" id="PTHR11685">
    <property type="entry name" value="RBR FAMILY RING FINGER AND IBR DOMAIN-CONTAINING"/>
    <property type="match status" value="1"/>
</dbReference>
<dbReference type="Pfam" id="PF00644">
    <property type="entry name" value="PARP"/>
    <property type="match status" value="1"/>
</dbReference>
<keyword evidence="8" id="KW-0862">Zinc</keyword>
<evidence type="ECO:0000256" key="5">
    <source>
        <dbReference type="ARBA" id="ARBA00022737"/>
    </source>
</evidence>
<comment type="caution">
    <text evidence="12">The sequence shown here is derived from an EMBL/GenBank/DDBJ whole genome shotgun (WGS) entry which is preliminary data.</text>
</comment>
<evidence type="ECO:0000313" key="12">
    <source>
        <dbReference type="EMBL" id="GAT97566.1"/>
    </source>
</evidence>
<keyword evidence="5" id="KW-0677">Repeat</keyword>
<evidence type="ECO:0000313" key="13">
    <source>
        <dbReference type="Proteomes" id="UP000078387"/>
    </source>
</evidence>
<evidence type="ECO:0000256" key="8">
    <source>
        <dbReference type="ARBA" id="ARBA00022833"/>
    </source>
</evidence>
<keyword evidence="4" id="KW-0479">Metal-binding</keyword>
<dbReference type="GO" id="GO:0008270">
    <property type="term" value="F:zinc ion binding"/>
    <property type="evidence" value="ECO:0007669"/>
    <property type="project" value="UniProtKB-KW"/>
</dbReference>
<proteinExistence type="predicted"/>
<dbReference type="InterPro" id="IPR012317">
    <property type="entry name" value="Poly(ADP-ribose)pol_cat_dom"/>
</dbReference>
<dbReference type="VEuPathDB" id="AmoebaDB:KM1_078690"/>
<gene>
    <name evidence="12" type="ORF">CL6EHI_091050</name>
</gene>
<dbReference type="AlphaFoldDB" id="A0A5K1V0L5"/>
<protein>
    <recommendedName>
        <fullName evidence="2">RBR-type E3 ubiquitin transferase</fullName>
        <ecNumber evidence="2">2.3.2.31</ecNumber>
    </recommendedName>
</protein>